<dbReference type="Gene3D" id="3.30.1240.10">
    <property type="match status" value="1"/>
</dbReference>
<dbReference type="NCBIfam" id="TIGR01484">
    <property type="entry name" value="HAD-SF-IIB"/>
    <property type="match status" value="1"/>
</dbReference>
<reference evidence="1 2" key="1">
    <citation type="submission" date="2020-08" db="EMBL/GenBank/DDBJ databases">
        <title>Sequencing the genomes of 1000 actinobacteria strains.</title>
        <authorList>
            <person name="Klenk H.-P."/>
        </authorList>
    </citation>
    <scope>NUCLEOTIDE SEQUENCE [LARGE SCALE GENOMIC DNA]</scope>
    <source>
        <strain evidence="1 2">DSM 19079</strain>
    </source>
</reference>
<sequence>MSVLPVSARRPRLIATDLDGTVIGYRHTRSGRLSPRTIAALRAAHEAGVVVVFVTGRPLRWLGPLQDQLGDVGPVICSNGAVVVDVAADRVLVSHPLETAAMGRVVARVRALDPTATFGAEALEGFFWEDAFAADEFGQSRAATVEEALPAEATVVKLMAKSGRMDPDAFLAAVREVGEGIVTATHSAPGVPLVEMSAPGVHKAATLAEYAARHGIAAEDVVAFGDMPNDAEMLAWAGLGLAVASAHPSLREVADAVVGACDDDGVAAAIEQLLALPTR</sequence>
<dbReference type="Proteomes" id="UP000560081">
    <property type="component" value="Unassembled WGS sequence"/>
</dbReference>
<accession>A0A4Y8WV81</accession>
<evidence type="ECO:0000313" key="2">
    <source>
        <dbReference type="Proteomes" id="UP000560081"/>
    </source>
</evidence>
<gene>
    <name evidence="1" type="ORF">BJ976_002104</name>
</gene>
<dbReference type="OrthoDB" id="3180855at2"/>
<dbReference type="GO" id="GO:0000287">
    <property type="term" value="F:magnesium ion binding"/>
    <property type="evidence" value="ECO:0007669"/>
    <property type="project" value="TreeGrafter"/>
</dbReference>
<dbReference type="InterPro" id="IPR023214">
    <property type="entry name" value="HAD_sf"/>
</dbReference>
<dbReference type="AlphaFoldDB" id="A0A4Y8WV81"/>
<dbReference type="GO" id="GO:0005829">
    <property type="term" value="C:cytosol"/>
    <property type="evidence" value="ECO:0007669"/>
    <property type="project" value="TreeGrafter"/>
</dbReference>
<dbReference type="SUPFAM" id="SSF56784">
    <property type="entry name" value="HAD-like"/>
    <property type="match status" value="1"/>
</dbReference>
<dbReference type="GO" id="GO:0016791">
    <property type="term" value="F:phosphatase activity"/>
    <property type="evidence" value="ECO:0007669"/>
    <property type="project" value="TreeGrafter"/>
</dbReference>
<comment type="caution">
    <text evidence="1">The sequence shown here is derived from an EMBL/GenBank/DDBJ whole genome shotgun (WGS) entry which is preliminary data.</text>
</comment>
<dbReference type="Gene3D" id="3.40.50.1000">
    <property type="entry name" value="HAD superfamily/HAD-like"/>
    <property type="match status" value="1"/>
</dbReference>
<dbReference type="PANTHER" id="PTHR10000">
    <property type="entry name" value="PHOSPHOSERINE PHOSPHATASE"/>
    <property type="match status" value="1"/>
</dbReference>
<dbReference type="RefSeq" id="WP_135030836.1">
    <property type="nucleotide sequence ID" value="NZ_BMLA01000004.1"/>
</dbReference>
<dbReference type="Pfam" id="PF08282">
    <property type="entry name" value="Hydrolase_3"/>
    <property type="match status" value="1"/>
</dbReference>
<keyword evidence="2" id="KW-1185">Reference proteome</keyword>
<dbReference type="PANTHER" id="PTHR10000:SF8">
    <property type="entry name" value="HAD SUPERFAMILY HYDROLASE-LIKE, TYPE 3"/>
    <property type="match status" value="1"/>
</dbReference>
<dbReference type="InterPro" id="IPR006379">
    <property type="entry name" value="HAD-SF_hydro_IIB"/>
</dbReference>
<protein>
    <submittedName>
        <fullName evidence="1">Cof subfamily protein (Haloacid dehalogenase superfamily)</fullName>
    </submittedName>
</protein>
<dbReference type="InterPro" id="IPR036412">
    <property type="entry name" value="HAD-like_sf"/>
</dbReference>
<evidence type="ECO:0000313" key="1">
    <source>
        <dbReference type="EMBL" id="MBB4883753.1"/>
    </source>
</evidence>
<dbReference type="EMBL" id="JACHMC010000001">
    <property type="protein sequence ID" value="MBB4883753.1"/>
    <property type="molecule type" value="Genomic_DNA"/>
</dbReference>
<name>A0A4Y8WV81_9MICC</name>
<proteinExistence type="predicted"/>
<organism evidence="1 2">
    <name type="scientific">Micrococcus flavus</name>
    <dbReference type="NCBI Taxonomy" id="384602"/>
    <lineage>
        <taxon>Bacteria</taxon>
        <taxon>Bacillati</taxon>
        <taxon>Actinomycetota</taxon>
        <taxon>Actinomycetes</taxon>
        <taxon>Micrococcales</taxon>
        <taxon>Micrococcaceae</taxon>
        <taxon>Micrococcus</taxon>
    </lineage>
</organism>